<keyword evidence="4" id="KW-1185">Reference proteome</keyword>
<dbReference type="STRING" id="7176.B0XIU9"/>
<organism>
    <name type="scientific">Culex quinquefasciatus</name>
    <name type="common">Southern house mosquito</name>
    <name type="synonym">Culex pungens</name>
    <dbReference type="NCBI Taxonomy" id="7176"/>
    <lineage>
        <taxon>Eukaryota</taxon>
        <taxon>Metazoa</taxon>
        <taxon>Ecdysozoa</taxon>
        <taxon>Arthropoda</taxon>
        <taxon>Hexapoda</taxon>
        <taxon>Insecta</taxon>
        <taxon>Pterygota</taxon>
        <taxon>Neoptera</taxon>
        <taxon>Endopterygota</taxon>
        <taxon>Diptera</taxon>
        <taxon>Nematocera</taxon>
        <taxon>Culicoidea</taxon>
        <taxon>Culicidae</taxon>
        <taxon>Culicinae</taxon>
        <taxon>Culicini</taxon>
        <taxon>Culex</taxon>
        <taxon>Culex</taxon>
    </lineage>
</organism>
<evidence type="ECO:0000256" key="1">
    <source>
        <dbReference type="SAM" id="MobiDB-lite"/>
    </source>
</evidence>
<dbReference type="AlphaFoldDB" id="B0XIU9"/>
<dbReference type="EnsemblMetazoa" id="CPIJ019255-RA">
    <property type="protein sequence ID" value="CPIJ019255-PA"/>
    <property type="gene ID" value="CPIJ019255"/>
</dbReference>
<evidence type="ECO:0000313" key="3">
    <source>
        <dbReference type="EnsemblMetazoa" id="CPIJ019255-PA"/>
    </source>
</evidence>
<feature type="region of interest" description="Disordered" evidence="1">
    <location>
        <begin position="1"/>
        <end position="32"/>
    </location>
</feature>
<dbReference type="InParanoid" id="B0XIU9"/>
<gene>
    <name evidence="3" type="primary">6053497</name>
    <name evidence="2" type="ORF">CpipJ_CPIJ019255</name>
</gene>
<accession>B0XIU9</accession>
<dbReference type="KEGG" id="cqu:CpipJ_CPIJ019255"/>
<dbReference type="HOGENOM" id="CLU_2160831_0_0_1"/>
<evidence type="ECO:0000313" key="4">
    <source>
        <dbReference type="Proteomes" id="UP000002320"/>
    </source>
</evidence>
<dbReference type="VEuPathDB" id="VectorBase:CPIJ019255"/>
<reference evidence="3" key="2">
    <citation type="submission" date="2021-02" db="UniProtKB">
        <authorList>
            <consortium name="EnsemblMetazoa"/>
        </authorList>
    </citation>
    <scope>IDENTIFICATION</scope>
    <source>
        <strain evidence="3">JHB</strain>
    </source>
</reference>
<feature type="compositionally biased region" description="Low complexity" evidence="1">
    <location>
        <begin position="8"/>
        <end position="22"/>
    </location>
</feature>
<protein>
    <submittedName>
        <fullName evidence="2 3">Uncharacterized protein</fullName>
    </submittedName>
</protein>
<sequence length="111" mass="12987">MNFDQRLVQEVQQNHPVQQQEPAADHRDKLNRSGEYDAYANLMSERDKQWLLRIQLTQALIDTKLSEHPVHQRLVEHIVMQVSVARREAEMNKYFDKPRETTGVSNCSSSP</sequence>
<dbReference type="Proteomes" id="UP000002320">
    <property type="component" value="Unassembled WGS sequence"/>
</dbReference>
<reference evidence="2" key="1">
    <citation type="submission" date="2007-03" db="EMBL/GenBank/DDBJ databases">
        <title>Annotation of Culex pipiens quinquefasciatus.</title>
        <authorList>
            <consortium name="The Broad Institute Genome Sequencing Platform"/>
            <person name="Atkinson P.W."/>
            <person name="Hemingway J."/>
            <person name="Christensen B.M."/>
            <person name="Higgs S."/>
            <person name="Kodira C."/>
            <person name="Hannick L."/>
            <person name="Megy K."/>
            <person name="O'Leary S."/>
            <person name="Pearson M."/>
            <person name="Haas B.J."/>
            <person name="Mauceli E."/>
            <person name="Wortman J.R."/>
            <person name="Lee N.H."/>
            <person name="Guigo R."/>
            <person name="Stanke M."/>
            <person name="Alvarado L."/>
            <person name="Amedeo P."/>
            <person name="Antoine C.H."/>
            <person name="Arensburger P."/>
            <person name="Bidwell S.L."/>
            <person name="Crawford M."/>
            <person name="Camaro F."/>
            <person name="Devon K."/>
            <person name="Engels R."/>
            <person name="Hammond M."/>
            <person name="Howarth C."/>
            <person name="Koehrsen M."/>
            <person name="Lawson D."/>
            <person name="Montgomery P."/>
            <person name="Nene V."/>
            <person name="Nusbaum C."/>
            <person name="Puiu D."/>
            <person name="Romero-Severson J."/>
            <person name="Severson D.W."/>
            <person name="Shumway M."/>
            <person name="Sisk P."/>
            <person name="Stolte C."/>
            <person name="Zeng Q."/>
            <person name="Eisenstadt E."/>
            <person name="Fraser-Liggett C."/>
            <person name="Strausberg R."/>
            <person name="Galagan J."/>
            <person name="Birren B."/>
            <person name="Collins F.H."/>
        </authorList>
    </citation>
    <scope>NUCLEOTIDE SEQUENCE [LARGE SCALE GENOMIC DNA]</scope>
    <source>
        <strain evidence="2">JHB</strain>
    </source>
</reference>
<feature type="compositionally biased region" description="Basic and acidic residues" evidence="1">
    <location>
        <begin position="23"/>
        <end position="32"/>
    </location>
</feature>
<dbReference type="EMBL" id="DS233382">
    <property type="protein sequence ID" value="EDS29723.1"/>
    <property type="molecule type" value="Genomic_DNA"/>
</dbReference>
<evidence type="ECO:0000313" key="2">
    <source>
        <dbReference type="EMBL" id="EDS29723.1"/>
    </source>
</evidence>
<proteinExistence type="predicted"/>
<name>B0XIU9_CULQU</name>